<proteinExistence type="predicted"/>
<accession>A0A6J8B743</accession>
<sequence>METKLKAIRAGNRAAVTKLWTKFEELKENPDNVEVEEVNAIDDAITQKKKILHDLNEKMIEVIHEDHIEDEITDSDEYMFNLDSKLRQIQKLTQTINSSNNTSDLKEKSTMNANAECYIPSSNTSNTNTSAIYSLNTRERIPSEENPTGNQSRNFPGPNLQTYNNQEECSYIQPPAQPPNIFKESDIEMFWNQEPLGKRLSQHDDEERFTKSYQQRHRQEFDQNQIYASVRARENCIQKRTTKK</sequence>
<protein>
    <submittedName>
        <fullName evidence="1">Uncharacterized protein</fullName>
    </submittedName>
</protein>
<gene>
    <name evidence="1" type="ORF">MCOR_15788</name>
</gene>
<name>A0A6J8B743_MYTCO</name>
<dbReference type="EMBL" id="CACVKT020002747">
    <property type="protein sequence ID" value="CAC5379762.1"/>
    <property type="molecule type" value="Genomic_DNA"/>
</dbReference>
<reference evidence="1 2" key="1">
    <citation type="submission" date="2020-06" db="EMBL/GenBank/DDBJ databases">
        <authorList>
            <person name="Li R."/>
            <person name="Bekaert M."/>
        </authorList>
    </citation>
    <scope>NUCLEOTIDE SEQUENCE [LARGE SCALE GENOMIC DNA]</scope>
    <source>
        <strain evidence="2">wild</strain>
    </source>
</reference>
<dbReference type="AlphaFoldDB" id="A0A6J8B743"/>
<dbReference type="Proteomes" id="UP000507470">
    <property type="component" value="Unassembled WGS sequence"/>
</dbReference>
<dbReference type="OrthoDB" id="6147003at2759"/>
<keyword evidence="2" id="KW-1185">Reference proteome</keyword>
<evidence type="ECO:0000313" key="2">
    <source>
        <dbReference type="Proteomes" id="UP000507470"/>
    </source>
</evidence>
<organism evidence="1 2">
    <name type="scientific">Mytilus coruscus</name>
    <name type="common">Sea mussel</name>
    <dbReference type="NCBI Taxonomy" id="42192"/>
    <lineage>
        <taxon>Eukaryota</taxon>
        <taxon>Metazoa</taxon>
        <taxon>Spiralia</taxon>
        <taxon>Lophotrochozoa</taxon>
        <taxon>Mollusca</taxon>
        <taxon>Bivalvia</taxon>
        <taxon>Autobranchia</taxon>
        <taxon>Pteriomorphia</taxon>
        <taxon>Mytilida</taxon>
        <taxon>Mytiloidea</taxon>
        <taxon>Mytilidae</taxon>
        <taxon>Mytilinae</taxon>
        <taxon>Mytilus</taxon>
    </lineage>
</organism>
<evidence type="ECO:0000313" key="1">
    <source>
        <dbReference type="EMBL" id="CAC5379762.1"/>
    </source>
</evidence>